<evidence type="ECO:0000313" key="8">
    <source>
        <dbReference type="EnsemblMetazoa" id="Aqu2.1.40871_001"/>
    </source>
</evidence>
<protein>
    <recommendedName>
        <fullName evidence="7">IGFBP N-terminal domain-containing protein</fullName>
    </recommendedName>
</protein>
<reference evidence="8" key="1">
    <citation type="submission" date="2017-05" db="UniProtKB">
        <authorList>
            <consortium name="EnsemblMetazoa"/>
        </authorList>
    </citation>
    <scope>IDENTIFICATION</scope>
</reference>
<dbReference type="OrthoDB" id="5976811at2759"/>
<dbReference type="Gene3D" id="4.10.40.20">
    <property type="match status" value="1"/>
</dbReference>
<evidence type="ECO:0000259" key="7">
    <source>
        <dbReference type="PROSITE" id="PS51323"/>
    </source>
</evidence>
<dbReference type="eggNOG" id="ENOG502RYNZ">
    <property type="taxonomic scope" value="Eukaryota"/>
</dbReference>
<comment type="subcellular location">
    <subcellularLocation>
        <location evidence="1">Secreted</location>
    </subcellularLocation>
</comment>
<dbReference type="GO" id="GO:0005520">
    <property type="term" value="F:insulin-like growth factor binding"/>
    <property type="evidence" value="ECO:0007669"/>
    <property type="project" value="InterPro"/>
</dbReference>
<feature type="signal peptide" evidence="6">
    <location>
        <begin position="1"/>
        <end position="23"/>
    </location>
</feature>
<dbReference type="STRING" id="400682.A0A1X7VKH1"/>
<dbReference type="SUPFAM" id="SSF57184">
    <property type="entry name" value="Growth factor receptor domain"/>
    <property type="match status" value="1"/>
</dbReference>
<dbReference type="EnsemblMetazoa" id="Aqu2.1.40871_001">
    <property type="protein sequence ID" value="Aqu2.1.40871_001"/>
    <property type="gene ID" value="Aqu2.1.40871"/>
</dbReference>
<dbReference type="InterPro" id="IPR000867">
    <property type="entry name" value="IGFBP-like"/>
</dbReference>
<dbReference type="GO" id="GO:0005615">
    <property type="term" value="C:extracellular space"/>
    <property type="evidence" value="ECO:0007669"/>
    <property type="project" value="TreeGrafter"/>
</dbReference>
<dbReference type="InterPro" id="IPR009030">
    <property type="entry name" value="Growth_fac_rcpt_cys_sf"/>
</dbReference>
<dbReference type="InterPro" id="IPR011390">
    <property type="entry name" value="IGFBP_rP_mac25"/>
</dbReference>
<dbReference type="PANTHER" id="PTHR14186:SF19">
    <property type="entry name" value="INSULIN-LIKE GROWTH FACTOR-BINDING PROTEIN 7"/>
    <property type="match status" value="1"/>
</dbReference>
<dbReference type="OMA" id="RFGRCVH"/>
<name>A0A1X7VKH1_AMPQE</name>
<evidence type="ECO:0000256" key="5">
    <source>
        <dbReference type="SAM" id="MobiDB-lite"/>
    </source>
</evidence>
<evidence type="ECO:0000256" key="6">
    <source>
        <dbReference type="SAM" id="SignalP"/>
    </source>
</evidence>
<dbReference type="PANTHER" id="PTHR14186">
    <property type="entry name" value="INSULIN-LIKE GROWTH FACTOR BINDING PROTEIN-RELATED"/>
    <property type="match status" value="1"/>
</dbReference>
<dbReference type="PROSITE" id="PS51323">
    <property type="entry name" value="IGFBP_N_2"/>
    <property type="match status" value="1"/>
</dbReference>
<evidence type="ECO:0000256" key="3">
    <source>
        <dbReference type="ARBA" id="ARBA00022729"/>
    </source>
</evidence>
<dbReference type="SMART" id="SM00121">
    <property type="entry name" value="IB"/>
    <property type="match status" value="1"/>
</dbReference>
<feature type="region of interest" description="Disordered" evidence="5">
    <location>
        <begin position="104"/>
        <end position="138"/>
    </location>
</feature>
<keyword evidence="4" id="KW-1015">Disulfide bond</keyword>
<feature type="domain" description="IGFBP N-terminal" evidence="7">
    <location>
        <begin position="22"/>
        <end position="101"/>
    </location>
</feature>
<keyword evidence="3 6" id="KW-0732">Signal</keyword>
<dbReference type="AlphaFoldDB" id="A0A1X7VKH1"/>
<evidence type="ECO:0000256" key="2">
    <source>
        <dbReference type="ARBA" id="ARBA00022525"/>
    </source>
</evidence>
<feature type="chain" id="PRO_5010855645" description="IGFBP N-terminal domain-containing protein" evidence="6">
    <location>
        <begin position="24"/>
        <end position="260"/>
    </location>
</feature>
<accession>A0A1X7VKH1</accession>
<proteinExistence type="predicted"/>
<evidence type="ECO:0000256" key="1">
    <source>
        <dbReference type="ARBA" id="ARBA00004613"/>
    </source>
</evidence>
<evidence type="ECO:0000256" key="4">
    <source>
        <dbReference type="ARBA" id="ARBA00023157"/>
    </source>
</evidence>
<dbReference type="InParanoid" id="A0A1X7VKH1"/>
<organism evidence="8">
    <name type="scientific">Amphimedon queenslandica</name>
    <name type="common">Sponge</name>
    <dbReference type="NCBI Taxonomy" id="400682"/>
    <lineage>
        <taxon>Eukaryota</taxon>
        <taxon>Metazoa</taxon>
        <taxon>Porifera</taxon>
        <taxon>Demospongiae</taxon>
        <taxon>Heteroscleromorpha</taxon>
        <taxon>Haplosclerida</taxon>
        <taxon>Niphatidae</taxon>
        <taxon>Amphimedon</taxon>
    </lineage>
</organism>
<sequence>MNLAKYFLLKATIVILFSSAANSLGCPCNPAFCQPPQGCQYGEVPDVCACCMECAKGPGETCGGTWGELGTCGNGTQCMVTVPFGSSYSTYKYTPGTCVSTEPDEVTACSPQPSPSASDEMLSPSPSLVSTTPTPTPKIKKKDRCRVNCSVSFCHDGKNKFCSAIISGVDLVDGRHPCQHTTCRACHLIVTPSCPKCPEPVNKRCLRHYFLCIEQHFQRNDTILALHDPKAMTAVGKINCYIPELLQPIDENESGDSSSS</sequence>
<keyword evidence="2" id="KW-0964">Secreted</keyword>
<feature type="compositionally biased region" description="Low complexity" evidence="5">
    <location>
        <begin position="122"/>
        <end position="133"/>
    </location>
</feature>
<dbReference type="GO" id="GO:0001558">
    <property type="term" value="P:regulation of cell growth"/>
    <property type="evidence" value="ECO:0007669"/>
    <property type="project" value="InterPro"/>
</dbReference>
<dbReference type="GO" id="GO:0009966">
    <property type="term" value="P:regulation of signal transduction"/>
    <property type="evidence" value="ECO:0007669"/>
    <property type="project" value="TreeGrafter"/>
</dbReference>